<keyword evidence="2" id="KW-0210">Decarboxylase</keyword>
<dbReference type="Proteomes" id="UP001285244">
    <property type="component" value="Unassembled WGS sequence"/>
</dbReference>
<dbReference type="PANTHER" id="PTHR43078:SF6">
    <property type="entry name" value="UDP-GLUCURONIC ACID DECARBOXYLASE 1"/>
    <property type="match status" value="1"/>
</dbReference>
<name>A0ABU4WN90_9FIRM</name>
<evidence type="ECO:0000256" key="3">
    <source>
        <dbReference type="ARBA" id="ARBA00023027"/>
    </source>
</evidence>
<evidence type="ECO:0000313" key="6">
    <source>
        <dbReference type="EMBL" id="MDX8417491.1"/>
    </source>
</evidence>
<comment type="cofactor">
    <cofactor evidence="1">
        <name>NAD(+)</name>
        <dbReference type="ChEBI" id="CHEBI:57540"/>
    </cofactor>
</comment>
<keyword evidence="7" id="KW-1185">Reference proteome</keyword>
<dbReference type="Gene3D" id="3.40.50.720">
    <property type="entry name" value="NAD(P)-binding Rossmann-like Domain"/>
    <property type="match status" value="1"/>
</dbReference>
<gene>
    <name evidence="6" type="ORF">MOZ64_06505</name>
</gene>
<evidence type="ECO:0000259" key="5">
    <source>
        <dbReference type="Pfam" id="PF01370"/>
    </source>
</evidence>
<accession>A0ABU4WN90</accession>
<sequence length="340" mass="38932">MEKRDLDIILNSPVNWRMYQDKTILVTGATGRLGRYIVETLVDVDLRYNLNLRVVGLARSKEKSQMVFGNLLEFPNVSFLYQDVNTPIDFDSDIHFIFHTAGPAAPRDFKENAVETLWAHVNGTHNVLECAKTHHTERVFYISTVETYGEWKEERNITEEDMGPLRNLNARACYPEAKRLCETMLASYKEEYNVDFCGVHFSHTLGPGIVLDDGRAFAEFLQNALRGEDIVLHSDGSAMRTYTYVADAMNAVFLIMERGESILYNVGAEENLISIRDLAHLIANLSPSEKTQVKFSEEASKMPYLPFKLAIMDTSKVRDLGWRPQVDNEHMFKWTLESFL</sequence>
<dbReference type="EMBL" id="JALBUS010000008">
    <property type="protein sequence ID" value="MDX8417491.1"/>
    <property type="molecule type" value="Genomic_DNA"/>
</dbReference>
<dbReference type="InterPro" id="IPR044516">
    <property type="entry name" value="UXS-like"/>
</dbReference>
<dbReference type="PANTHER" id="PTHR43078">
    <property type="entry name" value="UDP-GLUCURONIC ACID DECARBOXYLASE-RELATED"/>
    <property type="match status" value="1"/>
</dbReference>
<feature type="domain" description="NAD-dependent epimerase/dehydratase" evidence="5">
    <location>
        <begin position="24"/>
        <end position="267"/>
    </location>
</feature>
<evidence type="ECO:0000256" key="4">
    <source>
        <dbReference type="ARBA" id="ARBA00023239"/>
    </source>
</evidence>
<evidence type="ECO:0000313" key="7">
    <source>
        <dbReference type="Proteomes" id="UP001285244"/>
    </source>
</evidence>
<proteinExistence type="predicted"/>
<evidence type="ECO:0000256" key="1">
    <source>
        <dbReference type="ARBA" id="ARBA00001911"/>
    </source>
</evidence>
<dbReference type="InterPro" id="IPR036291">
    <property type="entry name" value="NAD(P)-bd_dom_sf"/>
</dbReference>
<dbReference type="Pfam" id="PF01370">
    <property type="entry name" value="Epimerase"/>
    <property type="match status" value="1"/>
</dbReference>
<dbReference type="InterPro" id="IPR001509">
    <property type="entry name" value="Epimerase_deHydtase"/>
</dbReference>
<reference evidence="6 7" key="1">
    <citation type="submission" date="2022-03" db="EMBL/GenBank/DDBJ databases">
        <title>Novel taxa within the pig intestine.</title>
        <authorList>
            <person name="Wylensek D."/>
            <person name="Bishof K."/>
            <person name="Afrizal A."/>
            <person name="Clavel T."/>
        </authorList>
    </citation>
    <scope>NUCLEOTIDE SEQUENCE [LARGE SCALE GENOMIC DNA]</scope>
    <source>
        <strain evidence="6 7">Cla-KB-P134</strain>
    </source>
</reference>
<dbReference type="SUPFAM" id="SSF51735">
    <property type="entry name" value="NAD(P)-binding Rossmann-fold domains"/>
    <property type="match status" value="1"/>
</dbReference>
<evidence type="ECO:0000256" key="2">
    <source>
        <dbReference type="ARBA" id="ARBA00022793"/>
    </source>
</evidence>
<comment type="caution">
    <text evidence="6">The sequence shown here is derived from an EMBL/GenBank/DDBJ whole genome shotgun (WGS) entry which is preliminary data.</text>
</comment>
<dbReference type="RefSeq" id="WP_320325780.1">
    <property type="nucleotide sequence ID" value="NZ_JALBUS010000008.1"/>
</dbReference>
<organism evidence="6 7">
    <name type="scientific">Absicoccus intestinalis</name>
    <dbReference type="NCBI Taxonomy" id="2926319"/>
    <lineage>
        <taxon>Bacteria</taxon>
        <taxon>Bacillati</taxon>
        <taxon>Bacillota</taxon>
        <taxon>Erysipelotrichia</taxon>
        <taxon>Erysipelotrichales</taxon>
        <taxon>Erysipelotrichaceae</taxon>
        <taxon>Absicoccus</taxon>
    </lineage>
</organism>
<keyword evidence="4" id="KW-0456">Lyase</keyword>
<protein>
    <submittedName>
        <fullName evidence="6">NAD(P)-dependent oxidoreductase</fullName>
    </submittedName>
</protein>
<keyword evidence="3" id="KW-0520">NAD</keyword>